<dbReference type="Pfam" id="PF06985">
    <property type="entry name" value="HET"/>
    <property type="match status" value="1"/>
</dbReference>
<protein>
    <submittedName>
        <fullName evidence="2">HET-domain-containing protein</fullName>
    </submittedName>
</protein>
<dbReference type="EMBL" id="KZ613938">
    <property type="protein sequence ID" value="PMD47193.1"/>
    <property type="molecule type" value="Genomic_DNA"/>
</dbReference>
<dbReference type="Proteomes" id="UP000235786">
    <property type="component" value="Unassembled WGS sequence"/>
</dbReference>
<feature type="non-terminal residue" evidence="2">
    <location>
        <position position="1"/>
    </location>
</feature>
<proteinExistence type="predicted"/>
<dbReference type="OrthoDB" id="2958217at2759"/>
<dbReference type="AlphaFoldDB" id="A0A2J6S8V5"/>
<dbReference type="PANTHER" id="PTHR33112:SF1">
    <property type="entry name" value="HETEROKARYON INCOMPATIBILITY DOMAIN-CONTAINING PROTEIN"/>
    <property type="match status" value="1"/>
</dbReference>
<evidence type="ECO:0000313" key="3">
    <source>
        <dbReference type="Proteomes" id="UP000235786"/>
    </source>
</evidence>
<accession>A0A2J6S8V5</accession>
<keyword evidence="3" id="KW-1185">Reference proteome</keyword>
<evidence type="ECO:0000259" key="1">
    <source>
        <dbReference type="Pfam" id="PF06985"/>
    </source>
</evidence>
<feature type="domain" description="Heterokaryon incompatibility" evidence="1">
    <location>
        <begin position="20"/>
        <end position="157"/>
    </location>
</feature>
<dbReference type="STRING" id="1149755.A0A2J6S8V5"/>
<feature type="non-terminal residue" evidence="2">
    <location>
        <position position="290"/>
    </location>
</feature>
<sequence length="290" mass="33186">LNIIDCRTRKVVKFPRGVRYLALSYIWGSENSDESSTPSHDMLSGSIPTTISDAMEVTLHLGLQFLWVDRYCIPQDQDHVKHTEIRHMDLIYRGAAATIVACSGLSPWHGLPGCSKQLRSGCSRAAIGDQVLFSVPPDPRYEIEASNWMSRGWTYQEGLLSKRRIFFTGEQVYFECDARHCFESTAPLLNNVVWESSQKARVFSIRDRTISRHDFYKTISEYSGRQLTYESDILNGVWGVLRTFRTSQYPIHHYWGVPVYAKKAGYEVIAGFTWDLVKPGQRRAGFPSWS</sequence>
<gene>
    <name evidence="2" type="ORF">L207DRAFT_412363</name>
</gene>
<name>A0A2J6S8V5_HYAVF</name>
<dbReference type="PANTHER" id="PTHR33112">
    <property type="entry name" value="DOMAIN PROTEIN, PUTATIVE-RELATED"/>
    <property type="match status" value="1"/>
</dbReference>
<evidence type="ECO:0000313" key="2">
    <source>
        <dbReference type="EMBL" id="PMD47193.1"/>
    </source>
</evidence>
<organism evidence="2 3">
    <name type="scientific">Hyaloscypha variabilis (strain UAMH 11265 / GT02V1 / F)</name>
    <name type="common">Meliniomyces variabilis</name>
    <dbReference type="NCBI Taxonomy" id="1149755"/>
    <lineage>
        <taxon>Eukaryota</taxon>
        <taxon>Fungi</taxon>
        <taxon>Dikarya</taxon>
        <taxon>Ascomycota</taxon>
        <taxon>Pezizomycotina</taxon>
        <taxon>Leotiomycetes</taxon>
        <taxon>Helotiales</taxon>
        <taxon>Hyaloscyphaceae</taxon>
        <taxon>Hyaloscypha</taxon>
        <taxon>Hyaloscypha variabilis</taxon>
    </lineage>
</organism>
<dbReference type="InterPro" id="IPR010730">
    <property type="entry name" value="HET"/>
</dbReference>
<reference evidence="2 3" key="1">
    <citation type="submission" date="2016-04" db="EMBL/GenBank/DDBJ databases">
        <title>A degradative enzymes factory behind the ericoid mycorrhizal symbiosis.</title>
        <authorList>
            <consortium name="DOE Joint Genome Institute"/>
            <person name="Martino E."/>
            <person name="Morin E."/>
            <person name="Grelet G."/>
            <person name="Kuo A."/>
            <person name="Kohler A."/>
            <person name="Daghino S."/>
            <person name="Barry K."/>
            <person name="Choi C."/>
            <person name="Cichocki N."/>
            <person name="Clum A."/>
            <person name="Copeland A."/>
            <person name="Hainaut M."/>
            <person name="Haridas S."/>
            <person name="Labutti K."/>
            <person name="Lindquist E."/>
            <person name="Lipzen A."/>
            <person name="Khouja H.-R."/>
            <person name="Murat C."/>
            <person name="Ohm R."/>
            <person name="Olson A."/>
            <person name="Spatafora J."/>
            <person name="Veneault-Fourrey C."/>
            <person name="Henrissat B."/>
            <person name="Grigoriev I."/>
            <person name="Martin F."/>
            <person name="Perotto S."/>
        </authorList>
    </citation>
    <scope>NUCLEOTIDE SEQUENCE [LARGE SCALE GENOMIC DNA]</scope>
    <source>
        <strain evidence="2 3">F</strain>
    </source>
</reference>